<name>A0A6M7U3Q9_RHILI</name>
<organism evidence="1 2">
    <name type="scientific">Rhizobium loti</name>
    <name type="common">Mesorhizobium loti</name>
    <dbReference type="NCBI Taxonomy" id="381"/>
    <lineage>
        <taxon>Bacteria</taxon>
        <taxon>Pseudomonadati</taxon>
        <taxon>Pseudomonadota</taxon>
        <taxon>Alphaproteobacteria</taxon>
        <taxon>Hyphomicrobiales</taxon>
        <taxon>Phyllobacteriaceae</taxon>
        <taxon>Mesorhizobium</taxon>
    </lineage>
</organism>
<dbReference type="RefSeq" id="WP_056567868.1">
    <property type="nucleotide sequence ID" value="NZ_CP033334.1"/>
</dbReference>
<evidence type="ECO:0000313" key="1">
    <source>
        <dbReference type="EMBL" id="OBQ70556.1"/>
    </source>
</evidence>
<dbReference type="InterPro" id="IPR027417">
    <property type="entry name" value="P-loop_NTPase"/>
</dbReference>
<protein>
    <submittedName>
        <fullName evidence="1">Exopolysaccharide biosynthesis protein</fullName>
    </submittedName>
</protein>
<gene>
    <name evidence="1" type="ORF">A8145_28130</name>
</gene>
<accession>A0A6M7U3Q9</accession>
<reference evidence="1 2" key="1">
    <citation type="submission" date="2016-05" db="EMBL/GenBank/DDBJ databases">
        <authorList>
            <person name="Ramsay J.P."/>
        </authorList>
    </citation>
    <scope>NUCLEOTIDE SEQUENCE [LARGE SCALE GENOMIC DNA]</scope>
    <source>
        <strain evidence="1 2">NZP2042</strain>
    </source>
</reference>
<dbReference type="Proteomes" id="UP000093737">
    <property type="component" value="Unassembled WGS sequence"/>
</dbReference>
<dbReference type="PANTHER" id="PTHR32309:SF31">
    <property type="entry name" value="CAPSULAR EXOPOLYSACCHARIDE FAMILY"/>
    <property type="match status" value="1"/>
</dbReference>
<dbReference type="AlphaFoldDB" id="A0A6M7U3Q9"/>
<comment type="caution">
    <text evidence="1">The sequence shown here is derived from an EMBL/GenBank/DDBJ whole genome shotgun (WGS) entry which is preliminary data.</text>
</comment>
<dbReference type="InterPro" id="IPR050445">
    <property type="entry name" value="Bact_polysacc_biosynth/exp"/>
</dbReference>
<dbReference type="Gene3D" id="3.40.50.300">
    <property type="entry name" value="P-loop containing nucleotide triphosphate hydrolases"/>
    <property type="match status" value="1"/>
</dbReference>
<proteinExistence type="predicted"/>
<evidence type="ECO:0000313" key="2">
    <source>
        <dbReference type="Proteomes" id="UP000093737"/>
    </source>
</evidence>
<dbReference type="PANTHER" id="PTHR32309">
    <property type="entry name" value="TYROSINE-PROTEIN KINASE"/>
    <property type="match status" value="1"/>
</dbReference>
<dbReference type="SUPFAM" id="SSF52540">
    <property type="entry name" value="P-loop containing nucleoside triphosphate hydrolases"/>
    <property type="match status" value="1"/>
</dbReference>
<dbReference type="EMBL" id="LYTK01000003">
    <property type="protein sequence ID" value="OBQ70556.1"/>
    <property type="molecule type" value="Genomic_DNA"/>
</dbReference>
<sequence>MEGSIASRARLPRATQMAVATLDTNSRMRRPPREHMQPSSPFHQLVVTLATRKWFLLAVALLGGILAGLAGLTRPVLFEATTQVIIDAPSTGNPGGTALVQDSLDSSIDDHLTMLSSQAHLRRVLVALRKAQDADAAGKNGVSAVPPAAGSFVSNLLNRIWSQDKPAAGSPEAAEAADAAELKTLRNGMRVGQELRSRVITIGFTDASPARAALIANTFAQVYIEDLVQKRRASDQHELESLVAGLPQVQKDLVEATDRLETYRLTHGAVDQGAANNAANETAELGRQIFLSKANLSASESRLSHIEDLRKAGAPVSAIAEEIGSPVLTDLMARQPAAANGDPGSAITLEMEQAIAHIAAEANVYRAQVAALEDRKRVLDAAVADTASQLSGLRALEPQVAIVTQHYNELLGRQQDLIRRIAAPSPGVAVLSTAWPPSNPKTLSPIFLIPPGMIVFGLMGAVFVLIRNNFNQTLRSEAEAEAELGIPCIGLLPKVSGLHARQLRHLVLGQQNSPFSRAATSLLVTAAPTQGRGQPPHIILVTSSIQDEGKTELAWSLALAATRLGGKVLFLDLDRKDVRLTNEFRGEFSTVKAHNSFGDYVSERCTLQDAITRMPEIGIDLMAAPAPSDDLLTLLSTVDKSQFTDELLSVYDVVIMNGPLGLGGPETRLLKRWADAVLFAVRWDRTRRSIARGVLESLRGGGSVAVPVGSVLTQVNLKRHGGYRVGDNADLLLAKV</sequence>